<name>A0A3P9DU24_9CICH</name>
<proteinExistence type="predicted"/>
<feature type="chain" id="PRO_5017931484" description="Secreted protein" evidence="1">
    <location>
        <begin position="20"/>
        <end position="129"/>
    </location>
</feature>
<accession>A0A3P9DU24</accession>
<reference evidence="2" key="2">
    <citation type="submission" date="2025-09" db="UniProtKB">
        <authorList>
            <consortium name="Ensembl"/>
        </authorList>
    </citation>
    <scope>IDENTIFICATION</scope>
</reference>
<feature type="signal peptide" evidence="1">
    <location>
        <begin position="1"/>
        <end position="19"/>
    </location>
</feature>
<dbReference type="Ensembl" id="ENSMZET00005039680.1">
    <property type="protein sequence ID" value="ENSMZEP00005038245.1"/>
    <property type="gene ID" value="ENSMZEG00005028621.1"/>
</dbReference>
<dbReference type="Proteomes" id="UP000265160">
    <property type="component" value="Unplaced"/>
</dbReference>
<keyword evidence="1" id="KW-0732">Signal</keyword>
<evidence type="ECO:0000313" key="3">
    <source>
        <dbReference type="Proteomes" id="UP000265160"/>
    </source>
</evidence>
<reference evidence="2" key="1">
    <citation type="submission" date="2025-08" db="UniProtKB">
        <authorList>
            <consortium name="Ensembl"/>
        </authorList>
    </citation>
    <scope>IDENTIFICATION</scope>
</reference>
<protein>
    <recommendedName>
        <fullName evidence="4">Secreted protein</fullName>
    </recommendedName>
</protein>
<dbReference type="STRING" id="106582.ENSMZEP00005038245"/>
<keyword evidence="3" id="KW-1185">Reference proteome</keyword>
<sequence>MLHLPKCLFLLTASAQVQVEPVGRWFEAYIRRRTEMCRTPKSLELHNVVERYCHVTQHTLCTCQNQDHYATQKQIKAARDIQIDWLKHHPDKRKAAGSRSWESNDYFTCITKGSSAATIVNTDIVSGIC</sequence>
<evidence type="ECO:0000313" key="2">
    <source>
        <dbReference type="Ensembl" id="ENSMZEP00005038245.1"/>
    </source>
</evidence>
<evidence type="ECO:0008006" key="4">
    <source>
        <dbReference type="Google" id="ProtNLM"/>
    </source>
</evidence>
<evidence type="ECO:0000256" key="1">
    <source>
        <dbReference type="SAM" id="SignalP"/>
    </source>
</evidence>
<dbReference type="AlphaFoldDB" id="A0A3P9DU24"/>
<organism evidence="2 3">
    <name type="scientific">Maylandia zebra</name>
    <name type="common">zebra mbuna</name>
    <dbReference type="NCBI Taxonomy" id="106582"/>
    <lineage>
        <taxon>Eukaryota</taxon>
        <taxon>Metazoa</taxon>
        <taxon>Chordata</taxon>
        <taxon>Craniata</taxon>
        <taxon>Vertebrata</taxon>
        <taxon>Euteleostomi</taxon>
        <taxon>Actinopterygii</taxon>
        <taxon>Neopterygii</taxon>
        <taxon>Teleostei</taxon>
        <taxon>Neoteleostei</taxon>
        <taxon>Acanthomorphata</taxon>
        <taxon>Ovalentaria</taxon>
        <taxon>Cichlomorphae</taxon>
        <taxon>Cichliformes</taxon>
        <taxon>Cichlidae</taxon>
        <taxon>African cichlids</taxon>
        <taxon>Pseudocrenilabrinae</taxon>
        <taxon>Haplochromini</taxon>
        <taxon>Maylandia</taxon>
        <taxon>Maylandia zebra complex</taxon>
    </lineage>
</organism>